<reference evidence="3 4" key="1">
    <citation type="journal article" date="2009" name="Science">
        <title>Green evolution and dynamic adaptations revealed by genomes of the marine picoeukaryotes Micromonas.</title>
        <authorList>
            <person name="Worden A.Z."/>
            <person name="Lee J.H."/>
            <person name="Mock T."/>
            <person name="Rouze P."/>
            <person name="Simmons M.P."/>
            <person name="Aerts A.L."/>
            <person name="Allen A.E."/>
            <person name="Cuvelier M.L."/>
            <person name="Derelle E."/>
            <person name="Everett M.V."/>
            <person name="Foulon E."/>
            <person name="Grimwood J."/>
            <person name="Gundlach H."/>
            <person name="Henrissat B."/>
            <person name="Napoli C."/>
            <person name="McDonald S.M."/>
            <person name="Parker M.S."/>
            <person name="Rombauts S."/>
            <person name="Salamov A."/>
            <person name="Von Dassow P."/>
            <person name="Badger J.H."/>
            <person name="Coutinho P.M."/>
            <person name="Demir E."/>
            <person name="Dubchak I."/>
            <person name="Gentemann C."/>
            <person name="Eikrem W."/>
            <person name="Gready J.E."/>
            <person name="John U."/>
            <person name="Lanier W."/>
            <person name="Lindquist E.A."/>
            <person name="Lucas S."/>
            <person name="Mayer K.F."/>
            <person name="Moreau H."/>
            <person name="Not F."/>
            <person name="Otillar R."/>
            <person name="Panaud O."/>
            <person name="Pangilinan J."/>
            <person name="Paulsen I."/>
            <person name="Piegu B."/>
            <person name="Poliakov A."/>
            <person name="Robbens S."/>
            <person name="Schmutz J."/>
            <person name="Toulza E."/>
            <person name="Wyss T."/>
            <person name="Zelensky A."/>
            <person name="Zhou K."/>
            <person name="Armbrust E.V."/>
            <person name="Bhattacharya D."/>
            <person name="Goodenough U.W."/>
            <person name="Van de Peer Y."/>
            <person name="Grigoriev I.V."/>
        </authorList>
    </citation>
    <scope>NUCLEOTIDE SEQUENCE [LARGE SCALE GENOMIC DNA]</scope>
    <source>
        <strain evidence="3 4">CCMP1545</strain>
    </source>
</reference>
<keyword evidence="4" id="KW-1185">Reference proteome</keyword>
<dbReference type="PANTHER" id="PTHR31595">
    <property type="entry name" value="LONG-CHAIN-ALCOHOL O-FATTY-ACYLTRANSFERASE 3-RELATED"/>
    <property type="match status" value="1"/>
</dbReference>
<feature type="transmembrane region" description="Helical" evidence="2">
    <location>
        <begin position="12"/>
        <end position="33"/>
    </location>
</feature>
<dbReference type="GO" id="GO:0006629">
    <property type="term" value="P:lipid metabolic process"/>
    <property type="evidence" value="ECO:0007669"/>
    <property type="project" value="InterPro"/>
</dbReference>
<dbReference type="KEGG" id="mpp:MICPUCDRAFT_52411"/>
<name>C1N450_MICPC</name>
<dbReference type="Proteomes" id="UP000001876">
    <property type="component" value="Unassembled WGS sequence"/>
</dbReference>
<gene>
    <name evidence="3" type="ORF">MICPUCDRAFT_52411</name>
</gene>
<keyword evidence="2" id="KW-0472">Membrane</keyword>
<dbReference type="EMBL" id="GG663746">
    <property type="protein sequence ID" value="EEH53550.1"/>
    <property type="molecule type" value="Genomic_DNA"/>
</dbReference>
<feature type="region of interest" description="Disordered" evidence="1">
    <location>
        <begin position="47"/>
        <end position="114"/>
    </location>
</feature>
<feature type="transmembrane region" description="Helical" evidence="2">
    <location>
        <begin position="120"/>
        <end position="147"/>
    </location>
</feature>
<sequence>MPAFASDPTSAPWRWAGAAVALPLCSLFGEAQFRLLRLDVRARARATCRRAPTPPNAPSSSPPPPRSPRSRSDPTTPGMATRSATRRVRGGGGGGGGERGGQETRSSQLSRSRPLPRANALFSTLLCVVALASPAILPLGLLGRILLALGAFQHACKVIEARRGYAPRGVVHAGMLRGYFASPIEPLAAQWSERAGTGDGGNGNGRGVRVDDAAEFNDRSFPFDDATRSDVRLAFAFCERAAAKLLFCVVVINALATDVTEVRPPPVPREKDFTRPTGIDPIDTYLAAWFLSIFFEGAMDLVAAFQARSLSNAGPSATPFARRAPFLEAFLSRRLFLSANQDFWSNRWNYPAKSVLKRLAYDPLRDVTGSASLAAAATYLASAALHEYTTSTTFYGYYGLRACPFTPGQNTSYFFLQFVATAIERKAARALRGRSSPSFRFLASDFARLLFVSAWLSCTTTLFLDSLRAGGLFEDIEELTRVPALRGFLDVAKGLVSEIDLELSRTNAMWRWRGRGRARAR</sequence>
<evidence type="ECO:0000256" key="1">
    <source>
        <dbReference type="SAM" id="MobiDB-lite"/>
    </source>
</evidence>
<evidence type="ECO:0000313" key="4">
    <source>
        <dbReference type="Proteomes" id="UP000001876"/>
    </source>
</evidence>
<dbReference type="AlphaFoldDB" id="C1N450"/>
<keyword evidence="2" id="KW-0812">Transmembrane</keyword>
<dbReference type="InterPro" id="IPR044851">
    <property type="entry name" value="Wax_synthase"/>
</dbReference>
<proteinExistence type="predicted"/>
<dbReference type="RefSeq" id="XP_003062731.1">
    <property type="nucleotide sequence ID" value="XM_003062685.1"/>
</dbReference>
<protein>
    <submittedName>
        <fullName evidence="3">Predicted protein</fullName>
    </submittedName>
</protein>
<dbReference type="GO" id="GO:0008374">
    <property type="term" value="F:O-acyltransferase activity"/>
    <property type="evidence" value="ECO:0007669"/>
    <property type="project" value="InterPro"/>
</dbReference>
<dbReference type="GeneID" id="9687925"/>
<feature type="compositionally biased region" description="Low complexity" evidence="1">
    <location>
        <begin position="105"/>
        <end position="114"/>
    </location>
</feature>
<evidence type="ECO:0000256" key="2">
    <source>
        <dbReference type="SAM" id="Phobius"/>
    </source>
</evidence>
<evidence type="ECO:0000313" key="3">
    <source>
        <dbReference type="EMBL" id="EEH53550.1"/>
    </source>
</evidence>
<keyword evidence="2" id="KW-1133">Transmembrane helix</keyword>
<organism evidence="4">
    <name type="scientific">Micromonas pusilla (strain CCMP1545)</name>
    <name type="common">Picoplanktonic green alga</name>
    <dbReference type="NCBI Taxonomy" id="564608"/>
    <lineage>
        <taxon>Eukaryota</taxon>
        <taxon>Viridiplantae</taxon>
        <taxon>Chlorophyta</taxon>
        <taxon>Mamiellophyceae</taxon>
        <taxon>Mamiellales</taxon>
        <taxon>Mamiellaceae</taxon>
        <taxon>Micromonas</taxon>
    </lineage>
</organism>
<accession>C1N450</accession>
<feature type="compositionally biased region" description="Gly residues" evidence="1">
    <location>
        <begin position="90"/>
        <end position="99"/>
    </location>
</feature>
<feature type="compositionally biased region" description="Pro residues" evidence="1">
    <location>
        <begin position="52"/>
        <end position="67"/>
    </location>
</feature>
<dbReference type="PANTHER" id="PTHR31595:SF57">
    <property type="entry name" value="OS04G0481900 PROTEIN"/>
    <property type="match status" value="1"/>
</dbReference>